<dbReference type="Pfam" id="PF09331">
    <property type="entry name" value="DUF1985"/>
    <property type="match status" value="1"/>
</dbReference>
<feature type="domain" description="DUF1985" evidence="1">
    <location>
        <begin position="33"/>
        <end position="119"/>
    </location>
</feature>
<evidence type="ECO:0000313" key="2">
    <source>
        <dbReference type="EMBL" id="KAK2658081.1"/>
    </source>
</evidence>
<reference evidence="2" key="1">
    <citation type="journal article" date="2023" name="Plant J.">
        <title>Genome sequences and population genomics provide insights into the demographic history, inbreeding, and mutation load of two 'living fossil' tree species of Dipteronia.</title>
        <authorList>
            <person name="Feng Y."/>
            <person name="Comes H.P."/>
            <person name="Chen J."/>
            <person name="Zhu S."/>
            <person name="Lu R."/>
            <person name="Zhang X."/>
            <person name="Li P."/>
            <person name="Qiu J."/>
            <person name="Olsen K.M."/>
            <person name="Qiu Y."/>
        </authorList>
    </citation>
    <scope>NUCLEOTIDE SEQUENCE</scope>
    <source>
        <strain evidence="2">KIB01</strain>
    </source>
</reference>
<dbReference type="PANTHER" id="PTHR48449">
    <property type="entry name" value="DUF1985 DOMAIN-CONTAINING PROTEIN"/>
    <property type="match status" value="1"/>
</dbReference>
<evidence type="ECO:0000259" key="1">
    <source>
        <dbReference type="Pfam" id="PF09331"/>
    </source>
</evidence>
<protein>
    <recommendedName>
        <fullName evidence="1">DUF1985 domain-containing protein</fullName>
    </recommendedName>
</protein>
<dbReference type="EMBL" id="JANJYI010000003">
    <property type="protein sequence ID" value="KAK2658081.1"/>
    <property type="molecule type" value="Genomic_DNA"/>
</dbReference>
<organism evidence="2 3">
    <name type="scientific">Dipteronia dyeriana</name>
    <dbReference type="NCBI Taxonomy" id="168575"/>
    <lineage>
        <taxon>Eukaryota</taxon>
        <taxon>Viridiplantae</taxon>
        <taxon>Streptophyta</taxon>
        <taxon>Embryophyta</taxon>
        <taxon>Tracheophyta</taxon>
        <taxon>Spermatophyta</taxon>
        <taxon>Magnoliopsida</taxon>
        <taxon>eudicotyledons</taxon>
        <taxon>Gunneridae</taxon>
        <taxon>Pentapetalae</taxon>
        <taxon>rosids</taxon>
        <taxon>malvids</taxon>
        <taxon>Sapindales</taxon>
        <taxon>Sapindaceae</taxon>
        <taxon>Hippocastanoideae</taxon>
        <taxon>Acereae</taxon>
        <taxon>Dipteronia</taxon>
    </lineage>
</organism>
<name>A0AAD9XEL2_9ROSI</name>
<comment type="caution">
    <text evidence="2">The sequence shown here is derived from an EMBL/GenBank/DDBJ whole genome shotgun (WGS) entry which is preliminary data.</text>
</comment>
<gene>
    <name evidence="2" type="ORF">Ddye_011133</name>
</gene>
<keyword evidence="3" id="KW-1185">Reference proteome</keyword>
<dbReference type="Proteomes" id="UP001280121">
    <property type="component" value="Unassembled WGS sequence"/>
</dbReference>
<dbReference type="InterPro" id="IPR015410">
    <property type="entry name" value="DUF1985"/>
</dbReference>
<accession>A0AAD9XEL2</accession>
<dbReference type="PANTHER" id="PTHR48449:SF1">
    <property type="entry name" value="DUF1985 DOMAIN-CONTAINING PROTEIN"/>
    <property type="match status" value="1"/>
</dbReference>
<sequence>MASCFGHFMMIHKRMKFTGGVIHRLLLQEVYHTGSSVKMYFMLGNQKVRFSKVELCLITGLRFKDVPDTSQYAIVDNGIHERYFAGRDEISFGELKDVLSLVQFQQAYDSVKLCLLYMLN</sequence>
<dbReference type="AlphaFoldDB" id="A0AAD9XEL2"/>
<evidence type="ECO:0000313" key="3">
    <source>
        <dbReference type="Proteomes" id="UP001280121"/>
    </source>
</evidence>
<proteinExistence type="predicted"/>